<dbReference type="AlphaFoldDB" id="A0A6M2E242"/>
<dbReference type="PANTHER" id="PTHR43157">
    <property type="entry name" value="PHOSPHATIDYLINOSITOL-GLYCAN BIOSYNTHESIS CLASS F PROTEIN-RELATED"/>
    <property type="match status" value="1"/>
</dbReference>
<name>A0A6M2E242_XENCH</name>
<organism evidence="2">
    <name type="scientific">Xenopsylla cheopis</name>
    <name type="common">Oriental rat flea</name>
    <name type="synonym">Pulex cheopis</name>
    <dbReference type="NCBI Taxonomy" id="163159"/>
    <lineage>
        <taxon>Eukaryota</taxon>
        <taxon>Metazoa</taxon>
        <taxon>Ecdysozoa</taxon>
        <taxon>Arthropoda</taxon>
        <taxon>Hexapoda</taxon>
        <taxon>Insecta</taxon>
        <taxon>Pterygota</taxon>
        <taxon>Neoptera</taxon>
        <taxon>Endopterygota</taxon>
        <taxon>Siphonaptera</taxon>
        <taxon>Pulicidae</taxon>
        <taxon>Xenopsyllinae</taxon>
        <taxon>Xenopsylla</taxon>
    </lineage>
</organism>
<dbReference type="Gene3D" id="3.40.50.720">
    <property type="entry name" value="NAD(P)-binding Rossmann-like Domain"/>
    <property type="match status" value="1"/>
</dbReference>
<evidence type="ECO:0000256" key="1">
    <source>
        <dbReference type="ARBA" id="ARBA00023002"/>
    </source>
</evidence>
<sequence length="337" mass="38519">MVSSGLWYSLSSVVILVLIRKIREYTWGRCTSRSSLRGKTFLITGANCGIGYETAKALAIRDANVILACRNVLKARMAVEKIRQYLPLGRLTALELDLSDFDSINAFAQLIRQEHSDIYCLINNAGLATNELLKTKQNFEIHFGVNYLGHFLLTNLLLDVLSENNAKIINVTSQLHEKGVIDLANIENSVIVDETSSLLRSEIKTSAHVNPFYCNSKLANLYFAMELEKMGYESYAICPGFTYTNLFRNHSFKWYQYILFMPVAFFFLRSAEQGAQSVIKCASENLKTQKDIFDSNAPTIRNGYYFKNCKFYKTKVYLDEELSKELWIQSRKLCLIK</sequence>
<accession>A0A6M2E242</accession>
<protein>
    <submittedName>
        <fullName evidence="2">Putative dehydrogenase with different specificities related to short-chain alcohol dehydrogenase</fullName>
    </submittedName>
</protein>
<proteinExistence type="predicted"/>
<keyword evidence="1" id="KW-0560">Oxidoreductase</keyword>
<dbReference type="EMBL" id="GIIL01007221">
    <property type="protein sequence ID" value="NOV50947.1"/>
    <property type="molecule type" value="Transcribed_RNA"/>
</dbReference>
<dbReference type="Pfam" id="PF00106">
    <property type="entry name" value="adh_short"/>
    <property type="match status" value="1"/>
</dbReference>
<dbReference type="InterPro" id="IPR036291">
    <property type="entry name" value="NAD(P)-bd_dom_sf"/>
</dbReference>
<dbReference type="PRINTS" id="PR00081">
    <property type="entry name" value="GDHRDH"/>
</dbReference>
<dbReference type="SUPFAM" id="SSF51735">
    <property type="entry name" value="NAD(P)-binding Rossmann-fold domains"/>
    <property type="match status" value="1"/>
</dbReference>
<evidence type="ECO:0000313" key="2">
    <source>
        <dbReference type="EMBL" id="NOV50947.1"/>
    </source>
</evidence>
<dbReference type="GO" id="GO:0016491">
    <property type="term" value="F:oxidoreductase activity"/>
    <property type="evidence" value="ECO:0007669"/>
    <property type="project" value="UniProtKB-KW"/>
</dbReference>
<reference evidence="2" key="1">
    <citation type="submission" date="2020-03" db="EMBL/GenBank/DDBJ databases">
        <title>Transcriptomic Profiling of the Digestive Tract of the Rat Flea, Xenopsylla cheopis, Following Blood Feeding and Infection with Yersinia pestis.</title>
        <authorList>
            <person name="Bland D.M."/>
            <person name="Martens C.A."/>
            <person name="Virtaneva K."/>
            <person name="Kanakabandi K."/>
            <person name="Long D."/>
            <person name="Rosenke R."/>
            <person name="Saturday G.A."/>
            <person name="Hoyt F.H."/>
            <person name="Bruno D.P."/>
            <person name="Ribeiro J.M.C."/>
            <person name="Hinnebusch J."/>
        </authorList>
    </citation>
    <scope>NUCLEOTIDE SEQUENCE</scope>
</reference>
<dbReference type="InterPro" id="IPR002347">
    <property type="entry name" value="SDR_fam"/>
</dbReference>
<dbReference type="PANTHER" id="PTHR43157:SF31">
    <property type="entry name" value="PHOSPHATIDYLINOSITOL-GLYCAN BIOSYNTHESIS CLASS F PROTEIN"/>
    <property type="match status" value="1"/>
</dbReference>